<proteinExistence type="predicted"/>
<dbReference type="EMBL" id="JANRMS010002017">
    <property type="protein sequence ID" value="KAJ3524797.1"/>
    <property type="molecule type" value="Genomic_DNA"/>
</dbReference>
<accession>A0ACC1RS51</accession>
<dbReference type="Proteomes" id="UP001148629">
    <property type="component" value="Unassembled WGS sequence"/>
</dbReference>
<gene>
    <name evidence="1" type="ORF">NM208_g11909</name>
</gene>
<name>A0ACC1RS51_9HYPO</name>
<evidence type="ECO:0000313" key="2">
    <source>
        <dbReference type="Proteomes" id="UP001148629"/>
    </source>
</evidence>
<organism evidence="1 2">
    <name type="scientific">Fusarium decemcellulare</name>
    <dbReference type="NCBI Taxonomy" id="57161"/>
    <lineage>
        <taxon>Eukaryota</taxon>
        <taxon>Fungi</taxon>
        <taxon>Dikarya</taxon>
        <taxon>Ascomycota</taxon>
        <taxon>Pezizomycotina</taxon>
        <taxon>Sordariomycetes</taxon>
        <taxon>Hypocreomycetidae</taxon>
        <taxon>Hypocreales</taxon>
        <taxon>Nectriaceae</taxon>
        <taxon>Fusarium</taxon>
        <taxon>Fusarium decemcellulare species complex</taxon>
    </lineage>
</organism>
<reference evidence="1" key="1">
    <citation type="submission" date="2022-08" db="EMBL/GenBank/DDBJ databases">
        <title>Genome Sequence of Fusarium decemcellulare.</title>
        <authorList>
            <person name="Buettner E."/>
        </authorList>
    </citation>
    <scope>NUCLEOTIDE SEQUENCE</scope>
    <source>
        <strain evidence="1">Babe19</strain>
    </source>
</reference>
<comment type="caution">
    <text evidence="1">The sequence shown here is derived from an EMBL/GenBank/DDBJ whole genome shotgun (WGS) entry which is preliminary data.</text>
</comment>
<sequence length="450" mass="48043">MRLFSSLLSFALLATGVVAAKKSSTERFNEFHAKQTSTPLKLRDSSYKSLTATPRDYSVAVLLTAADARFACQLCREFQPEWDLISKSWTKGDKSAESRLIFGTLDFTDGRDVFMSLGLQTAPVLLLFQPTEGSHAAGKQDPLRYDFTSGPATAEQVHSWLARHLPDRPHPPVKRPINWMRWIATITIVLGAGTALNRNLWASISLIAILLFTSGHMFNHIRKVPYVAGDGRGGISYVAPGFQQQFGLETQIVAALYGVLSFCAISLAVKVPRIADSKTQQVAVIAWGGILFLVYSFLLSVFRVKNSGLPPAHYKGTDDVVSVASEQSLAISGPGQADTLRLPALLAGSGELRLELINLALLLEIEDDDAAGGGSAQPVSVGREDESVNLVVGVEGVEVLGLVKIPEHGGAVLATGGAERTVRGDGDGVDVAGVTNVVSLELAGGELPNL</sequence>
<protein>
    <submittedName>
        <fullName evidence="1">Uncharacterized protein</fullName>
    </submittedName>
</protein>
<evidence type="ECO:0000313" key="1">
    <source>
        <dbReference type="EMBL" id="KAJ3524797.1"/>
    </source>
</evidence>
<keyword evidence="2" id="KW-1185">Reference proteome</keyword>